<accession>A0A178F8V6</accession>
<proteinExistence type="predicted"/>
<dbReference type="EMBL" id="LHPN01000020">
    <property type="protein sequence ID" value="OAL68942.1"/>
    <property type="molecule type" value="Genomic_DNA"/>
</dbReference>
<dbReference type="Proteomes" id="UP000243519">
    <property type="component" value="Unassembled WGS sequence"/>
</dbReference>
<sequence length="301" mass="33545">MDGRSISIHSLIGKRINLEQPSLKDTTSVLIDMKKELDQKPPSCFAAIKETVEKGGDVSPRSRRLYDEITAEDAAISETIAQIEYFHRAPSPWQPYDDLLLSHLPINLSMGHFKTRETEMSIYSPSYAGHVYAASGYRQMVSSIRGEKRRADWTLIEVPKTRHSNNSLLTYGRIGRYINNLGLQPFPGIPEENTQVYKLGRSTRRTKGNFSGLRCALLDTSHDRGGAPEVKSLEYAVTGSLGWLFSGPGDSGALVFDGYANCIGMVISWNTISRVSYVTLLPDLFDDIRRVTRAVGVRIAE</sequence>
<dbReference type="AlphaFoldDB" id="A0A178F8V6"/>
<comment type="caution">
    <text evidence="1">The sequence shown here is derived from an EMBL/GenBank/DDBJ whole genome shotgun (WGS) entry which is preliminary data.</text>
</comment>
<protein>
    <submittedName>
        <fullName evidence="1">Uncharacterized protein</fullName>
    </submittedName>
</protein>
<organism evidence="1 2">
    <name type="scientific">Trichophyton violaceum</name>
    <dbReference type="NCBI Taxonomy" id="34388"/>
    <lineage>
        <taxon>Eukaryota</taxon>
        <taxon>Fungi</taxon>
        <taxon>Dikarya</taxon>
        <taxon>Ascomycota</taxon>
        <taxon>Pezizomycotina</taxon>
        <taxon>Eurotiomycetes</taxon>
        <taxon>Eurotiomycetidae</taxon>
        <taxon>Onygenales</taxon>
        <taxon>Arthrodermataceae</taxon>
        <taxon>Trichophyton</taxon>
    </lineage>
</organism>
<name>A0A178F8V6_TRIVO</name>
<gene>
    <name evidence="1" type="ORF">A7D00_7198</name>
</gene>
<evidence type="ECO:0000313" key="1">
    <source>
        <dbReference type="EMBL" id="OAL68942.1"/>
    </source>
</evidence>
<keyword evidence="2" id="KW-1185">Reference proteome</keyword>
<evidence type="ECO:0000313" key="2">
    <source>
        <dbReference type="Proteomes" id="UP000243519"/>
    </source>
</evidence>
<dbReference type="OrthoDB" id="5424209at2759"/>
<reference evidence="1 2" key="1">
    <citation type="submission" date="2016-05" db="EMBL/GenBank/DDBJ databases">
        <title>Genome sequencing of Trichophyton violaceum CMCC(F)T3l isolated from hair.</title>
        <authorList>
            <person name="Zhan P."/>
            <person name="Tao Y."/>
            <person name="Liu W."/>
        </authorList>
    </citation>
    <scope>NUCLEOTIDE SEQUENCE [LARGE SCALE GENOMIC DNA]</scope>
    <source>
        <strain evidence="2">CMCC(F)T3l</strain>
    </source>
</reference>